<proteinExistence type="predicted"/>
<gene>
    <name evidence="2" type="ORF">GQ55_1G444600</name>
</gene>
<evidence type="ECO:0000313" key="3">
    <source>
        <dbReference type="Proteomes" id="UP000244336"/>
    </source>
</evidence>
<dbReference type="EMBL" id="CM009749">
    <property type="protein sequence ID" value="PUZ78339.1"/>
    <property type="molecule type" value="Genomic_DNA"/>
</dbReference>
<feature type="region of interest" description="Disordered" evidence="1">
    <location>
        <begin position="35"/>
        <end position="54"/>
    </location>
</feature>
<organism evidence="2 3">
    <name type="scientific">Panicum hallii var. hallii</name>
    <dbReference type="NCBI Taxonomy" id="1504633"/>
    <lineage>
        <taxon>Eukaryota</taxon>
        <taxon>Viridiplantae</taxon>
        <taxon>Streptophyta</taxon>
        <taxon>Embryophyta</taxon>
        <taxon>Tracheophyta</taxon>
        <taxon>Spermatophyta</taxon>
        <taxon>Magnoliopsida</taxon>
        <taxon>Liliopsida</taxon>
        <taxon>Poales</taxon>
        <taxon>Poaceae</taxon>
        <taxon>PACMAD clade</taxon>
        <taxon>Panicoideae</taxon>
        <taxon>Panicodae</taxon>
        <taxon>Paniceae</taxon>
        <taxon>Panicinae</taxon>
        <taxon>Panicum</taxon>
        <taxon>Panicum sect. Panicum</taxon>
    </lineage>
</organism>
<name>A0A2T7FE46_9POAL</name>
<keyword evidence="3" id="KW-1185">Reference proteome</keyword>
<sequence>MAHPPKCPPNPPAPRILPEYSLRFGAERNHRMLLHALPRPRRRRLSRRRTDISS</sequence>
<evidence type="ECO:0000313" key="2">
    <source>
        <dbReference type="EMBL" id="PUZ78339.1"/>
    </source>
</evidence>
<protein>
    <submittedName>
        <fullName evidence="2">Uncharacterized protein</fullName>
    </submittedName>
</protein>
<dbReference type="AlphaFoldDB" id="A0A2T7FE46"/>
<accession>A0A2T7FE46</accession>
<reference evidence="2 3" key="1">
    <citation type="submission" date="2018-04" db="EMBL/GenBank/DDBJ databases">
        <title>WGS assembly of Panicum hallii var. hallii HAL2.</title>
        <authorList>
            <person name="Lovell J."/>
            <person name="Jenkins J."/>
            <person name="Lowry D."/>
            <person name="Mamidi S."/>
            <person name="Sreedasyam A."/>
            <person name="Weng X."/>
            <person name="Barry K."/>
            <person name="Bonette J."/>
            <person name="Campitelli B."/>
            <person name="Daum C."/>
            <person name="Gordon S."/>
            <person name="Gould B."/>
            <person name="Lipzen A."/>
            <person name="MacQueen A."/>
            <person name="Palacio-Mejia J."/>
            <person name="Plott C."/>
            <person name="Shakirov E."/>
            <person name="Shu S."/>
            <person name="Yoshinaga Y."/>
            <person name="Zane M."/>
            <person name="Rokhsar D."/>
            <person name="Grimwood J."/>
            <person name="Schmutz J."/>
            <person name="Juenger T."/>
        </authorList>
    </citation>
    <scope>NUCLEOTIDE SEQUENCE [LARGE SCALE GENOMIC DNA]</scope>
    <source>
        <strain evidence="3">cv. HAL2</strain>
    </source>
</reference>
<feature type="compositionally biased region" description="Basic residues" evidence="1">
    <location>
        <begin position="38"/>
        <end position="47"/>
    </location>
</feature>
<evidence type="ECO:0000256" key="1">
    <source>
        <dbReference type="SAM" id="MobiDB-lite"/>
    </source>
</evidence>
<dbReference type="Gramene" id="PUZ78339">
    <property type="protein sequence ID" value="PUZ78339"/>
    <property type="gene ID" value="GQ55_1G444600"/>
</dbReference>
<dbReference type="Proteomes" id="UP000244336">
    <property type="component" value="Chromosome 1"/>
</dbReference>